<comment type="subcellular location">
    <subcellularLocation>
        <location evidence="1">Cell projection</location>
        <location evidence="1">Cilium</location>
    </subcellularLocation>
</comment>
<feature type="coiled-coil region" evidence="7">
    <location>
        <begin position="23"/>
        <end position="163"/>
    </location>
</feature>
<dbReference type="GO" id="GO:0036064">
    <property type="term" value="C:ciliary basal body"/>
    <property type="evidence" value="ECO:0007669"/>
    <property type="project" value="TreeGrafter"/>
</dbReference>
<dbReference type="EMBL" id="BFAA01003862">
    <property type="protein sequence ID" value="GCB62070.1"/>
    <property type="molecule type" value="Genomic_DNA"/>
</dbReference>
<dbReference type="GO" id="GO:0008017">
    <property type="term" value="F:microtubule binding"/>
    <property type="evidence" value="ECO:0007669"/>
    <property type="project" value="TreeGrafter"/>
</dbReference>
<dbReference type="OMA" id="ARYQKKC"/>
<proteinExistence type="inferred from homology"/>
<keyword evidence="9" id="KW-1185">Reference proteome</keyword>
<feature type="coiled-coil region" evidence="7">
    <location>
        <begin position="296"/>
        <end position="351"/>
    </location>
</feature>
<evidence type="ECO:0000313" key="8">
    <source>
        <dbReference type="EMBL" id="GCB62070.1"/>
    </source>
</evidence>
<reference evidence="8 9" key="1">
    <citation type="journal article" date="2018" name="Nat. Ecol. Evol.">
        <title>Shark genomes provide insights into elasmobranch evolution and the origin of vertebrates.</title>
        <authorList>
            <person name="Hara Y"/>
            <person name="Yamaguchi K"/>
            <person name="Onimaru K"/>
            <person name="Kadota M"/>
            <person name="Koyanagi M"/>
            <person name="Keeley SD"/>
            <person name="Tatsumi K"/>
            <person name="Tanaka K"/>
            <person name="Motone F"/>
            <person name="Kageyama Y"/>
            <person name="Nozu R"/>
            <person name="Adachi N"/>
            <person name="Nishimura O"/>
            <person name="Nakagawa R"/>
            <person name="Tanegashima C"/>
            <person name="Kiyatake I"/>
            <person name="Matsumoto R"/>
            <person name="Murakumo K"/>
            <person name="Nishida K"/>
            <person name="Terakita A"/>
            <person name="Kuratani S"/>
            <person name="Sato K"/>
            <person name="Hyodo S Kuraku.S."/>
        </authorList>
    </citation>
    <scope>NUCLEOTIDE SEQUENCE [LARGE SCALE GENOMIC DNA]</scope>
</reference>
<evidence type="ECO:0000256" key="4">
    <source>
        <dbReference type="ARBA" id="ARBA00023054"/>
    </source>
</evidence>
<keyword evidence="4 7" id="KW-0175">Coiled coil</keyword>
<dbReference type="PANTHER" id="PTHR31954:SF1">
    <property type="entry name" value="CILIA- AND FLAGELLA-ASSOCIATED PROTEIN 157"/>
    <property type="match status" value="1"/>
</dbReference>
<evidence type="ECO:0000256" key="7">
    <source>
        <dbReference type="SAM" id="Coils"/>
    </source>
</evidence>
<comment type="caution">
    <text evidence="8">The sequence shown here is derived from an EMBL/GenBank/DDBJ whole genome shotgun (WGS) entry which is preliminary data.</text>
</comment>
<organism evidence="8 9">
    <name type="scientific">Scyliorhinus torazame</name>
    <name type="common">Cloudy catshark</name>
    <name type="synonym">Catulus torazame</name>
    <dbReference type="NCBI Taxonomy" id="75743"/>
    <lineage>
        <taxon>Eukaryota</taxon>
        <taxon>Metazoa</taxon>
        <taxon>Chordata</taxon>
        <taxon>Craniata</taxon>
        <taxon>Vertebrata</taxon>
        <taxon>Chondrichthyes</taxon>
        <taxon>Elasmobranchii</taxon>
        <taxon>Galeomorphii</taxon>
        <taxon>Galeoidea</taxon>
        <taxon>Carcharhiniformes</taxon>
        <taxon>Scyliorhinidae</taxon>
        <taxon>Scyliorhinus</taxon>
    </lineage>
</organism>
<dbReference type="AlphaFoldDB" id="A0A401NMI1"/>
<dbReference type="Proteomes" id="UP000288216">
    <property type="component" value="Unassembled WGS sequence"/>
</dbReference>
<evidence type="ECO:0000256" key="5">
    <source>
        <dbReference type="ARBA" id="ARBA00023069"/>
    </source>
</evidence>
<dbReference type="PANTHER" id="PTHR31954">
    <property type="entry name" value="CILIA- AND FLAGELLA-ASSOCIATED PROTEIN 157"/>
    <property type="match status" value="1"/>
</dbReference>
<gene>
    <name evidence="8" type="ORF">scyTo_0009460</name>
</gene>
<protein>
    <recommendedName>
        <fullName evidence="3">Cilia- and flagella-associated protein 157</fullName>
    </recommendedName>
</protein>
<evidence type="ECO:0000256" key="1">
    <source>
        <dbReference type="ARBA" id="ARBA00004138"/>
    </source>
</evidence>
<evidence type="ECO:0000256" key="6">
    <source>
        <dbReference type="ARBA" id="ARBA00023273"/>
    </source>
</evidence>
<dbReference type="InterPro" id="IPR038844">
    <property type="entry name" value="CFAP157"/>
</dbReference>
<sequence>MPTKKKGRVLADEKPEPLTVIERELYMVQIKDLEGTLAKYQERLDELEVTKFDTAEKQEQLGKDLHDVIAYLKKGLNQKIDEIADLNDKLIGLKQAKDNEKDAYETQLTHLHQEFQETKDQLTSENMILAGKLDALEEFRVQKEEFMARFAGLEEQLRNQEHEHSEIIYDLERRAVVDKDRLKKEMVSRVNAVAAEFRRISKRQVAETTKRAIRENASISSQLGKVSEKSVKIIKANDQLKLETQMQKRTVQLLEESQKELAKKNLSNLKVIQMLTDKCKQQRESLENCALRDKLIPQFELAIKELEGQNESLREEIISLKKQLETKQSHLENQRSVMEQQEKRRKQVEKVLSDAAYALKDALQDKTECAEEAFSTAHLEKTDSEVLLYAHRSQMMQKLLLLLNSAAVLGLGPSLGEFIKDTLPHLDPKPPNLQGRYASASAAIKGPGILPHYKVGDLGLVPRPKQTSRSVAEKVGQLSKTTRLGLLRPFAKSAPTQVAYLPEDSAAADQGMQASILPKIAAACCLQDQGCEQTS</sequence>
<evidence type="ECO:0000313" key="9">
    <source>
        <dbReference type="Proteomes" id="UP000288216"/>
    </source>
</evidence>
<dbReference type="STRING" id="75743.A0A401NMI1"/>
<comment type="similarity">
    <text evidence="2">Belongs to the CFAP157 family.</text>
</comment>
<evidence type="ECO:0000256" key="2">
    <source>
        <dbReference type="ARBA" id="ARBA00010841"/>
    </source>
</evidence>
<keyword evidence="6" id="KW-0966">Cell projection</keyword>
<dbReference type="GO" id="GO:0007288">
    <property type="term" value="P:sperm axoneme assembly"/>
    <property type="evidence" value="ECO:0007669"/>
    <property type="project" value="TreeGrafter"/>
</dbReference>
<evidence type="ECO:0000256" key="3">
    <source>
        <dbReference type="ARBA" id="ARBA00014087"/>
    </source>
</evidence>
<accession>A0A401NMI1</accession>
<name>A0A401NMI1_SCYTO</name>
<dbReference type="OrthoDB" id="166611at2759"/>
<keyword evidence="5" id="KW-0969">Cilium</keyword>